<dbReference type="EMBL" id="MRZV01000916">
    <property type="protein sequence ID" value="PIK42664.1"/>
    <property type="molecule type" value="Genomic_DNA"/>
</dbReference>
<name>A0A2G8K3T3_STIJA</name>
<keyword evidence="2" id="KW-0217">Developmental protein</keyword>
<comment type="caution">
    <text evidence="11">The sequence shown here is derived from an EMBL/GenBank/DDBJ whole genome shotgun (WGS) entry which is preliminary data.</text>
</comment>
<dbReference type="GO" id="GO:0000978">
    <property type="term" value="F:RNA polymerase II cis-regulatory region sequence-specific DNA binding"/>
    <property type="evidence" value="ECO:0007669"/>
    <property type="project" value="TreeGrafter"/>
</dbReference>
<dbReference type="GO" id="GO:0005634">
    <property type="term" value="C:nucleus"/>
    <property type="evidence" value="ECO:0007669"/>
    <property type="project" value="UniProtKB-SubCell"/>
</dbReference>
<feature type="region of interest" description="Disordered" evidence="9">
    <location>
        <begin position="24"/>
        <end position="68"/>
    </location>
</feature>
<dbReference type="InterPro" id="IPR050394">
    <property type="entry name" value="Homeobox_NK-like"/>
</dbReference>
<gene>
    <name evidence="11" type="ORF">BSL78_20484</name>
</gene>
<dbReference type="SMART" id="SM00389">
    <property type="entry name" value="HOX"/>
    <property type="match status" value="1"/>
</dbReference>
<dbReference type="InterPro" id="IPR020479">
    <property type="entry name" value="HD_metazoa"/>
</dbReference>
<organism evidence="11 12">
    <name type="scientific">Stichopus japonicus</name>
    <name type="common">Sea cucumber</name>
    <dbReference type="NCBI Taxonomy" id="307972"/>
    <lineage>
        <taxon>Eukaryota</taxon>
        <taxon>Metazoa</taxon>
        <taxon>Echinodermata</taxon>
        <taxon>Eleutherozoa</taxon>
        <taxon>Echinozoa</taxon>
        <taxon>Holothuroidea</taxon>
        <taxon>Aspidochirotacea</taxon>
        <taxon>Aspidochirotida</taxon>
        <taxon>Stichopodidae</taxon>
        <taxon>Apostichopus</taxon>
    </lineage>
</organism>
<feature type="region of interest" description="Disordered" evidence="9">
    <location>
        <begin position="122"/>
        <end position="143"/>
    </location>
</feature>
<evidence type="ECO:0000256" key="1">
    <source>
        <dbReference type="ARBA" id="ARBA00004123"/>
    </source>
</evidence>
<proteinExistence type="inferred from homology"/>
<evidence type="ECO:0000256" key="7">
    <source>
        <dbReference type="PROSITE-ProRule" id="PRU00108"/>
    </source>
</evidence>
<evidence type="ECO:0000259" key="10">
    <source>
        <dbReference type="PROSITE" id="PS50071"/>
    </source>
</evidence>
<evidence type="ECO:0000313" key="12">
    <source>
        <dbReference type="Proteomes" id="UP000230750"/>
    </source>
</evidence>
<comment type="subcellular location">
    <subcellularLocation>
        <location evidence="1 7 8">Nucleus</location>
    </subcellularLocation>
</comment>
<dbReference type="PRINTS" id="PR00024">
    <property type="entry name" value="HOMEOBOX"/>
</dbReference>
<dbReference type="PANTHER" id="PTHR24340:SF26">
    <property type="entry name" value="NK1 TRANSCRIPTION FACTOR-RELATED PROTEIN 1"/>
    <property type="match status" value="1"/>
</dbReference>
<reference evidence="11 12" key="1">
    <citation type="journal article" date="2017" name="PLoS Biol.">
        <title>The sea cucumber genome provides insights into morphological evolution and visceral regeneration.</title>
        <authorList>
            <person name="Zhang X."/>
            <person name="Sun L."/>
            <person name="Yuan J."/>
            <person name="Sun Y."/>
            <person name="Gao Y."/>
            <person name="Zhang L."/>
            <person name="Li S."/>
            <person name="Dai H."/>
            <person name="Hamel J.F."/>
            <person name="Liu C."/>
            <person name="Yu Y."/>
            <person name="Liu S."/>
            <person name="Lin W."/>
            <person name="Guo K."/>
            <person name="Jin S."/>
            <person name="Xu P."/>
            <person name="Storey K.B."/>
            <person name="Huan P."/>
            <person name="Zhang T."/>
            <person name="Zhou Y."/>
            <person name="Zhang J."/>
            <person name="Lin C."/>
            <person name="Li X."/>
            <person name="Xing L."/>
            <person name="Huo D."/>
            <person name="Sun M."/>
            <person name="Wang L."/>
            <person name="Mercier A."/>
            <person name="Li F."/>
            <person name="Yang H."/>
            <person name="Xiang J."/>
        </authorList>
    </citation>
    <scope>NUCLEOTIDE SEQUENCE [LARGE SCALE GENOMIC DNA]</scope>
    <source>
        <strain evidence="11">Shaxun</strain>
        <tissue evidence="11">Muscle</tissue>
    </source>
</reference>
<evidence type="ECO:0000256" key="5">
    <source>
        <dbReference type="ARBA" id="ARBA00023242"/>
    </source>
</evidence>
<evidence type="ECO:0000256" key="3">
    <source>
        <dbReference type="ARBA" id="ARBA00023125"/>
    </source>
</evidence>
<dbReference type="Pfam" id="PF00046">
    <property type="entry name" value="Homeodomain"/>
    <property type="match status" value="1"/>
</dbReference>
<evidence type="ECO:0000256" key="4">
    <source>
        <dbReference type="ARBA" id="ARBA00023155"/>
    </source>
</evidence>
<dbReference type="InterPro" id="IPR001356">
    <property type="entry name" value="HD"/>
</dbReference>
<evidence type="ECO:0000256" key="8">
    <source>
        <dbReference type="RuleBase" id="RU000682"/>
    </source>
</evidence>
<dbReference type="PROSITE" id="PS50071">
    <property type="entry name" value="HOMEOBOX_2"/>
    <property type="match status" value="1"/>
</dbReference>
<sequence>MSGTALCCTEDGLNGMAPVWAITDLSPEDRRNVSDDRDEPDFPDQYKLPDDDDSESSDGGGKMSKPRRARTAFTYEQLVALENKFKTTRYLSVCERLNLALSLSLTETQVKIWFQNRRTKWKKQNPGMDPNAPTSSSPGASDHSTSLIGTLPYYGGSFLYGSPTSPFATAHPSIGRLPHPLGMQYPVLASSASSNLLHGHCHYGHIGYL</sequence>
<feature type="domain" description="Homeobox" evidence="10">
    <location>
        <begin position="64"/>
        <end position="124"/>
    </location>
</feature>
<keyword evidence="5 7" id="KW-0539">Nucleus</keyword>
<dbReference type="CDD" id="cd00086">
    <property type="entry name" value="homeodomain"/>
    <property type="match status" value="1"/>
</dbReference>
<feature type="DNA-binding region" description="Homeobox" evidence="7">
    <location>
        <begin position="66"/>
        <end position="125"/>
    </location>
</feature>
<evidence type="ECO:0000256" key="9">
    <source>
        <dbReference type="SAM" id="MobiDB-lite"/>
    </source>
</evidence>
<dbReference type="GO" id="GO:0000981">
    <property type="term" value="F:DNA-binding transcription factor activity, RNA polymerase II-specific"/>
    <property type="evidence" value="ECO:0007669"/>
    <property type="project" value="InterPro"/>
</dbReference>
<accession>A0A2G8K3T3</accession>
<dbReference type="PANTHER" id="PTHR24340">
    <property type="entry name" value="HOMEOBOX PROTEIN NKX"/>
    <property type="match status" value="1"/>
</dbReference>
<dbReference type="FunFam" id="1.10.10.60:FF:000315">
    <property type="entry name" value="NK1 homeobox 2"/>
    <property type="match status" value="1"/>
</dbReference>
<dbReference type="Gene3D" id="1.10.10.60">
    <property type="entry name" value="Homeodomain-like"/>
    <property type="match status" value="1"/>
</dbReference>
<evidence type="ECO:0000313" key="11">
    <source>
        <dbReference type="EMBL" id="PIK42664.1"/>
    </source>
</evidence>
<dbReference type="OrthoDB" id="6159439at2759"/>
<protein>
    <submittedName>
        <fullName evidence="11">Homeobox transcription factor Nk1</fullName>
    </submittedName>
</protein>
<dbReference type="InterPro" id="IPR017970">
    <property type="entry name" value="Homeobox_CS"/>
</dbReference>
<dbReference type="SUPFAM" id="SSF46689">
    <property type="entry name" value="Homeodomain-like"/>
    <property type="match status" value="1"/>
</dbReference>
<dbReference type="GO" id="GO:0030154">
    <property type="term" value="P:cell differentiation"/>
    <property type="evidence" value="ECO:0007669"/>
    <property type="project" value="TreeGrafter"/>
</dbReference>
<feature type="compositionally biased region" description="Polar residues" evidence="9">
    <location>
        <begin position="132"/>
        <end position="143"/>
    </location>
</feature>
<keyword evidence="4 7" id="KW-0371">Homeobox</keyword>
<keyword evidence="12" id="KW-1185">Reference proteome</keyword>
<dbReference type="Proteomes" id="UP000230750">
    <property type="component" value="Unassembled WGS sequence"/>
</dbReference>
<dbReference type="AlphaFoldDB" id="A0A2G8K3T3"/>
<keyword evidence="3 7" id="KW-0238">DNA-binding</keyword>
<dbReference type="InterPro" id="IPR009057">
    <property type="entry name" value="Homeodomain-like_sf"/>
</dbReference>
<evidence type="ECO:0000256" key="2">
    <source>
        <dbReference type="ARBA" id="ARBA00022473"/>
    </source>
</evidence>
<dbReference type="PROSITE" id="PS00027">
    <property type="entry name" value="HOMEOBOX_1"/>
    <property type="match status" value="1"/>
</dbReference>
<comment type="similarity">
    <text evidence="6">Belongs to the NK-1 homeobox family.</text>
</comment>
<evidence type="ECO:0000256" key="6">
    <source>
        <dbReference type="ARBA" id="ARBA00061009"/>
    </source>
</evidence>